<dbReference type="PANTHER" id="PTHR22536">
    <property type="entry name" value="LUNG CANCER METASTASIS-RELATED LCMR1 PROTEIN"/>
    <property type="match status" value="1"/>
</dbReference>
<feature type="compositionally biased region" description="Basic residues" evidence="5">
    <location>
        <begin position="148"/>
        <end position="158"/>
    </location>
</feature>
<name>A0A833VHH7_9POAL</name>
<accession>A0A833VHH7</accession>
<organism evidence="6 7">
    <name type="scientific">Carex littledalei</name>
    <dbReference type="NCBI Taxonomy" id="544730"/>
    <lineage>
        <taxon>Eukaryota</taxon>
        <taxon>Viridiplantae</taxon>
        <taxon>Streptophyta</taxon>
        <taxon>Embryophyta</taxon>
        <taxon>Tracheophyta</taxon>
        <taxon>Spermatophyta</taxon>
        <taxon>Magnoliopsida</taxon>
        <taxon>Liliopsida</taxon>
        <taxon>Poales</taxon>
        <taxon>Cyperaceae</taxon>
        <taxon>Cyperoideae</taxon>
        <taxon>Cariceae</taxon>
        <taxon>Carex</taxon>
        <taxon>Carex subgen. Euthyceras</taxon>
    </lineage>
</organism>
<reference evidence="6" key="1">
    <citation type="submission" date="2020-01" db="EMBL/GenBank/DDBJ databases">
        <title>Genome sequence of Kobresia littledalei, the first chromosome-level genome in the family Cyperaceae.</title>
        <authorList>
            <person name="Qu G."/>
        </authorList>
    </citation>
    <scope>NUCLEOTIDE SEQUENCE</scope>
    <source>
        <strain evidence="6">C.B.Clarke</strain>
        <tissue evidence="6">Leaf</tissue>
    </source>
</reference>
<dbReference type="GO" id="GO:0016592">
    <property type="term" value="C:mediator complex"/>
    <property type="evidence" value="ECO:0007669"/>
    <property type="project" value="InterPro"/>
</dbReference>
<sequence length="240" mass="28164">MDPEGRKFGVGQRELNGAVDLISHYKLTAHHDFFCKRPLPAAISDTHYLHNVVGDTEIRRGEGMELDQLVRDGLYSRMQDTSSAHIRAFDLDALGQAFQLRETTPIDLPSSEKGTPTISGKIKSYSKDKDKEKKHKRHKDKDREKDKEHKKHKHRHKDKDRSKDKERDKDKERKKDKNSQHDLAGDHSKKHHDKKRKHDGFEDSAENHKHKRSKVKIRPEKREKIMHSNYSPHKYPNKIL</sequence>
<proteinExistence type="predicted"/>
<dbReference type="InterPro" id="IPR019403">
    <property type="entry name" value="Mediator_Med19_met"/>
</dbReference>
<feature type="region of interest" description="Disordered" evidence="5">
    <location>
        <begin position="105"/>
        <end position="240"/>
    </location>
</feature>
<dbReference type="EMBL" id="SWLB01000024">
    <property type="protein sequence ID" value="KAF3323113.1"/>
    <property type="molecule type" value="Genomic_DNA"/>
</dbReference>
<dbReference type="AlphaFoldDB" id="A0A833VHH7"/>
<evidence type="ECO:0000313" key="7">
    <source>
        <dbReference type="Proteomes" id="UP000623129"/>
    </source>
</evidence>
<evidence type="ECO:0000256" key="5">
    <source>
        <dbReference type="SAM" id="MobiDB-lite"/>
    </source>
</evidence>
<keyword evidence="7" id="KW-1185">Reference proteome</keyword>
<evidence type="ECO:0000256" key="4">
    <source>
        <dbReference type="ARBA" id="ARBA00023242"/>
    </source>
</evidence>
<gene>
    <name evidence="6" type="ORF">FCM35_KLT13102</name>
</gene>
<comment type="caution">
    <text evidence="6">The sequence shown here is derived from an EMBL/GenBank/DDBJ whole genome shotgun (WGS) entry which is preliminary data.</text>
</comment>
<dbReference type="PANTHER" id="PTHR22536:SF1">
    <property type="entry name" value="MEDIATOR OF RNA POLYMERASE II TRANSCRIPTION SUBUNIT 19"/>
    <property type="match status" value="1"/>
</dbReference>
<feature type="compositionally biased region" description="Basic and acidic residues" evidence="5">
    <location>
        <begin position="159"/>
        <end position="187"/>
    </location>
</feature>
<feature type="compositionally biased region" description="Basic residues" evidence="5">
    <location>
        <begin position="188"/>
        <end position="198"/>
    </location>
</feature>
<keyword evidence="2" id="KW-0805">Transcription regulation</keyword>
<evidence type="ECO:0000256" key="1">
    <source>
        <dbReference type="ARBA" id="ARBA00004123"/>
    </source>
</evidence>
<evidence type="ECO:0000256" key="3">
    <source>
        <dbReference type="ARBA" id="ARBA00023163"/>
    </source>
</evidence>
<dbReference type="GO" id="GO:0003712">
    <property type="term" value="F:transcription coregulator activity"/>
    <property type="evidence" value="ECO:0007669"/>
    <property type="project" value="InterPro"/>
</dbReference>
<keyword evidence="3" id="KW-0804">Transcription</keyword>
<feature type="compositionally biased region" description="Basic and acidic residues" evidence="5">
    <location>
        <begin position="217"/>
        <end position="226"/>
    </location>
</feature>
<dbReference type="OrthoDB" id="1920814at2759"/>
<protein>
    <submittedName>
        <fullName evidence="6">Mediator of RNA polymerase II transcription subunit 19a-like isoform X1</fullName>
    </submittedName>
</protein>
<keyword evidence="4" id="KW-0539">Nucleus</keyword>
<comment type="subcellular location">
    <subcellularLocation>
        <location evidence="1">Nucleus</location>
    </subcellularLocation>
</comment>
<dbReference type="GO" id="GO:0045944">
    <property type="term" value="P:positive regulation of transcription by RNA polymerase II"/>
    <property type="evidence" value="ECO:0007669"/>
    <property type="project" value="TreeGrafter"/>
</dbReference>
<evidence type="ECO:0000256" key="2">
    <source>
        <dbReference type="ARBA" id="ARBA00023015"/>
    </source>
</evidence>
<dbReference type="Proteomes" id="UP000623129">
    <property type="component" value="Unassembled WGS sequence"/>
</dbReference>
<evidence type="ECO:0000313" key="6">
    <source>
        <dbReference type="EMBL" id="KAF3323113.1"/>
    </source>
</evidence>